<protein>
    <submittedName>
        <fullName evidence="1">Uncharacterized protein</fullName>
    </submittedName>
</protein>
<dbReference type="EMBL" id="GAMC01014250">
    <property type="protein sequence ID" value="JAB92305.1"/>
    <property type="molecule type" value="mRNA"/>
</dbReference>
<dbReference type="OrthoDB" id="2015372at2759"/>
<accession>W8ATY4</accession>
<evidence type="ECO:0000313" key="1">
    <source>
        <dbReference type="EMBL" id="JAB92305.1"/>
    </source>
</evidence>
<dbReference type="AlphaFoldDB" id="W8ATY4"/>
<sequence length="288" mass="33345">MSMIDDVTFIGNDKDCTHISQSFRDQKQFESFIRRNQLIKIIEGATENFVKKYRESQKPELALGPLFVPLRLEYSEFIKNDAIELLHLAVEEPLQFFDAAKYCIYGLVRERIKLAASTEGCGALKVIDIDQIHLQVRFTGLPLQKDLNFAPFKNNWLPGLSWTTGIISAISEPQFAILQSIWYCSTGCNRNKINTDSINAPICYTCGRYMNEYAKLRITEKYHLLRILPAYSLENPRVTDKIFRSLTIHVREHVHDCELRLGKSYLITGYYDYTHTGQIFQAWSVMTH</sequence>
<organism evidence="1">
    <name type="scientific">Ceratitis capitata</name>
    <name type="common">Mediterranean fruit fly</name>
    <name type="synonym">Tephritis capitata</name>
    <dbReference type="NCBI Taxonomy" id="7213"/>
    <lineage>
        <taxon>Eukaryota</taxon>
        <taxon>Metazoa</taxon>
        <taxon>Ecdysozoa</taxon>
        <taxon>Arthropoda</taxon>
        <taxon>Hexapoda</taxon>
        <taxon>Insecta</taxon>
        <taxon>Pterygota</taxon>
        <taxon>Neoptera</taxon>
        <taxon>Endopterygota</taxon>
        <taxon>Diptera</taxon>
        <taxon>Brachycera</taxon>
        <taxon>Muscomorpha</taxon>
        <taxon>Tephritoidea</taxon>
        <taxon>Tephritidae</taxon>
        <taxon>Ceratitis</taxon>
        <taxon>Ceratitis</taxon>
    </lineage>
</organism>
<name>W8ATY4_CERCA</name>
<reference evidence="1" key="1">
    <citation type="submission" date="2013-07" db="EMBL/GenBank/DDBJ databases">
        <authorList>
            <person name="Geib S."/>
        </authorList>
    </citation>
    <scope>NUCLEOTIDE SEQUENCE</scope>
</reference>
<proteinExistence type="evidence at transcript level"/>
<reference evidence="1" key="2">
    <citation type="journal article" date="2014" name="BMC Genomics">
        <title>A genomic perspective to assessing quality of mass-reared SIT flies used in Mediterranean fruit fly (Ceratitis capitata) eradication in California.</title>
        <authorList>
            <person name="Calla B."/>
            <person name="Hall B."/>
            <person name="Hou S."/>
            <person name="Geib S.M."/>
        </authorList>
    </citation>
    <scope>NUCLEOTIDE SEQUENCE</scope>
</reference>